<dbReference type="AlphaFoldDB" id="A0A1I7W8G2"/>
<accession>A0A1I7W8G2</accession>
<evidence type="ECO:0000313" key="1">
    <source>
        <dbReference type="Proteomes" id="UP000095283"/>
    </source>
</evidence>
<protein>
    <submittedName>
        <fullName evidence="2">Transmembrane protein</fullName>
    </submittedName>
</protein>
<evidence type="ECO:0000313" key="2">
    <source>
        <dbReference type="WBParaSite" id="Hba_00934"/>
    </source>
</evidence>
<dbReference type="WBParaSite" id="Hba_00934">
    <property type="protein sequence ID" value="Hba_00934"/>
    <property type="gene ID" value="Hba_00934"/>
</dbReference>
<proteinExistence type="predicted"/>
<sequence length="270" mass="31761">MSFSCVYDAFSSNNDFKASVFTIGGVPERCRSLTSNSPALKRRNQYLQVLWDTTPSSSTDHIDLHNTVSNIQLLMLKHSDIKINTQVNISKICMNTEIKYFPIWFLILAFDIVNIRKSHALTKMKFEKTFTSFTYLLVYIQLSLDKIRWSTYHPVYVYSLFCIFIIIEKGYFSNIHLLVLILEIQLTMEFQALKDRKMFPSLPKQGSLRKSLILQFKMYCCNTDQDFIYSRKIIYFTLNVCSFCRGMPVSDSFKNNSRFQKQKFKMEKKN</sequence>
<reference evidence="2" key="1">
    <citation type="submission" date="2016-11" db="UniProtKB">
        <authorList>
            <consortium name="WormBaseParasite"/>
        </authorList>
    </citation>
    <scope>IDENTIFICATION</scope>
</reference>
<organism evidence="1 2">
    <name type="scientific">Heterorhabditis bacteriophora</name>
    <name type="common">Entomopathogenic nematode worm</name>
    <dbReference type="NCBI Taxonomy" id="37862"/>
    <lineage>
        <taxon>Eukaryota</taxon>
        <taxon>Metazoa</taxon>
        <taxon>Ecdysozoa</taxon>
        <taxon>Nematoda</taxon>
        <taxon>Chromadorea</taxon>
        <taxon>Rhabditida</taxon>
        <taxon>Rhabditina</taxon>
        <taxon>Rhabditomorpha</taxon>
        <taxon>Strongyloidea</taxon>
        <taxon>Heterorhabditidae</taxon>
        <taxon>Heterorhabditis</taxon>
    </lineage>
</organism>
<dbReference type="Proteomes" id="UP000095283">
    <property type="component" value="Unplaced"/>
</dbReference>
<keyword evidence="1" id="KW-1185">Reference proteome</keyword>
<name>A0A1I7W8G2_HETBA</name>